<sequence>MMTMPLSNLFAHASRDPLIRELTLDSRNVRPGDLFLAVPGAKVDGREHIADALARGAAAVAYEEQGATVLPLTDVPLIPVKGLIAQLSDIAGRFYGEPSRQLNLVGVTGTNGKTSVTQLVAQALDLLGQRCGLVGTLGTGFYGELKSGRLTTPDPIAVQSTLYDLKKQGAKAVAMEVSSHALEQGRVAALAFDIAVMTNLSRDHLDYHGSMQAYEAAKAKLFAWPSLRCQVVNLDDDFGRRLADAYAHKPMAERIDTRLITYSLEHSDASLYCPKAKFDDDGVCATLVTAQGERTLRTQLLGRFNLSNVLAAVATLLALDYALDEILKVMPQLHGPVGRMQRLGGGDKPLVVVDYAHTPDALEKVLQALRPHAHGQLLCLFGCGGDRDRGKRPLMAEVAERLADRVLVTDDNPRTEDPMRIFDDIRPGFTAPAEVAFVAGRGEAIAQLIAGAAADDVIVLAGKGHEDYQEINAQRHAFSDLTEAEKALAAWEAPNA</sequence>
<keyword evidence="13" id="KW-1185">Reference proteome</keyword>
<name>A0ABM6IZI6_9PSED</name>
<keyword evidence="7" id="KW-0547">Nucleotide-binding</keyword>
<dbReference type="HAMAP" id="MF_00208">
    <property type="entry name" value="MurE"/>
    <property type="match status" value="1"/>
</dbReference>
<evidence type="ECO:0000256" key="5">
    <source>
        <dbReference type="ARBA" id="ARBA00023306"/>
    </source>
</evidence>
<feature type="modified residue" description="N6-carboxylysine" evidence="7">
    <location>
        <position position="218"/>
    </location>
</feature>
<feature type="binding site" evidence="7">
    <location>
        <position position="466"/>
    </location>
    <ligand>
        <name>meso-2,6-diaminopimelate</name>
        <dbReference type="ChEBI" id="CHEBI:57791"/>
    </ligand>
</feature>
<dbReference type="NCBIfam" id="NF001126">
    <property type="entry name" value="PRK00139.1-4"/>
    <property type="match status" value="1"/>
</dbReference>
<evidence type="ECO:0000259" key="10">
    <source>
        <dbReference type="Pfam" id="PF02875"/>
    </source>
</evidence>
<dbReference type="NCBIfam" id="NF001124">
    <property type="entry name" value="PRK00139.1-2"/>
    <property type="match status" value="1"/>
</dbReference>
<feature type="binding site" evidence="7">
    <location>
        <position position="186"/>
    </location>
    <ligand>
        <name>UDP-N-acetyl-alpha-D-muramoyl-L-alanyl-D-glutamate</name>
        <dbReference type="ChEBI" id="CHEBI:83900"/>
    </ligand>
</feature>
<feature type="domain" description="Mur ligase N-terminal catalytic" evidence="9">
    <location>
        <begin position="19"/>
        <end position="95"/>
    </location>
</feature>
<keyword evidence="7" id="KW-0460">Magnesium</keyword>
<keyword evidence="3 7" id="KW-0133">Cell shape</keyword>
<keyword evidence="4 7" id="KW-0573">Peptidoglycan synthesis</keyword>
<dbReference type="NCBIfam" id="TIGR01085">
    <property type="entry name" value="murE"/>
    <property type="match status" value="1"/>
</dbReference>
<evidence type="ECO:0000256" key="3">
    <source>
        <dbReference type="ARBA" id="ARBA00022960"/>
    </source>
</evidence>
<evidence type="ECO:0000256" key="2">
    <source>
        <dbReference type="ARBA" id="ARBA00022618"/>
    </source>
</evidence>
<keyword evidence="7 12" id="KW-0436">Ligase</keyword>
<evidence type="ECO:0000313" key="12">
    <source>
        <dbReference type="EMBL" id="AQW67482.1"/>
    </source>
</evidence>
<dbReference type="SUPFAM" id="SSF53244">
    <property type="entry name" value="MurD-like peptide ligases, peptide-binding domain"/>
    <property type="match status" value="1"/>
</dbReference>
<feature type="short sequence motif" description="Meso-diaminopimelate recognition motif" evidence="7">
    <location>
        <begin position="411"/>
        <end position="414"/>
    </location>
</feature>
<evidence type="ECO:0000256" key="7">
    <source>
        <dbReference type="HAMAP-Rule" id="MF_00208"/>
    </source>
</evidence>
<gene>
    <name evidence="7" type="primary">murE</name>
    <name evidence="12" type="ORF">B2J77_04145</name>
</gene>
<feature type="binding site" evidence="7">
    <location>
        <position position="184"/>
    </location>
    <ligand>
        <name>UDP-N-acetyl-alpha-D-muramoyl-L-alanyl-D-glutamate</name>
        <dbReference type="ChEBI" id="CHEBI:83900"/>
    </ligand>
</feature>
<comment type="caution">
    <text evidence="7">Lacks conserved residue(s) required for the propagation of feature annotation.</text>
</comment>
<feature type="binding site" evidence="7">
    <location>
        <position position="387"/>
    </location>
    <ligand>
        <name>meso-2,6-diaminopimelate</name>
        <dbReference type="ChEBI" id="CHEBI:57791"/>
    </ligand>
</feature>
<proteinExistence type="inferred from homology"/>
<feature type="binding site" evidence="7">
    <location>
        <position position="178"/>
    </location>
    <ligand>
        <name>UDP-N-acetyl-alpha-D-muramoyl-L-alanyl-D-glutamate</name>
        <dbReference type="ChEBI" id="CHEBI:83900"/>
    </ligand>
</feature>
<comment type="cofactor">
    <cofactor evidence="7">
        <name>Mg(2+)</name>
        <dbReference type="ChEBI" id="CHEBI:18420"/>
    </cofactor>
</comment>
<dbReference type="GO" id="GO:0016874">
    <property type="term" value="F:ligase activity"/>
    <property type="evidence" value="ECO:0007669"/>
    <property type="project" value="UniProtKB-KW"/>
</dbReference>
<evidence type="ECO:0000256" key="6">
    <source>
        <dbReference type="ARBA" id="ARBA00023316"/>
    </source>
</evidence>
<dbReference type="InterPro" id="IPR035911">
    <property type="entry name" value="MurE/MurF_N"/>
</dbReference>
<comment type="similarity">
    <text evidence="1 7">Belongs to the MurCDEF family. MurE subfamily.</text>
</comment>
<feature type="domain" description="Mur ligase C-terminal" evidence="10">
    <location>
        <begin position="338"/>
        <end position="464"/>
    </location>
</feature>
<dbReference type="Pfam" id="PF01225">
    <property type="entry name" value="Mur_ligase"/>
    <property type="match status" value="1"/>
</dbReference>
<dbReference type="EMBL" id="CP019952">
    <property type="protein sequence ID" value="AQW67482.1"/>
    <property type="molecule type" value="Genomic_DNA"/>
</dbReference>
<feature type="binding site" evidence="7">
    <location>
        <position position="24"/>
    </location>
    <ligand>
        <name>UDP-N-acetyl-alpha-D-muramoyl-L-alanyl-D-glutamate</name>
        <dbReference type="ChEBI" id="CHEBI:83900"/>
    </ligand>
</feature>
<feature type="domain" description="Mur ligase central" evidence="11">
    <location>
        <begin position="107"/>
        <end position="315"/>
    </location>
</feature>
<dbReference type="Gene3D" id="3.90.190.20">
    <property type="entry name" value="Mur ligase, C-terminal domain"/>
    <property type="match status" value="1"/>
</dbReference>
<feature type="binding site" evidence="7">
    <location>
        <begin position="411"/>
        <end position="414"/>
    </location>
    <ligand>
        <name>meso-2,6-diaminopimelate</name>
        <dbReference type="ChEBI" id="CHEBI:57791"/>
    </ligand>
</feature>
<organism evidence="12 13">
    <name type="scientific">Pseudomonas parafulva</name>
    <dbReference type="NCBI Taxonomy" id="157782"/>
    <lineage>
        <taxon>Bacteria</taxon>
        <taxon>Pseudomonadati</taxon>
        <taxon>Pseudomonadota</taxon>
        <taxon>Gammaproteobacteria</taxon>
        <taxon>Pseudomonadales</taxon>
        <taxon>Pseudomonadaceae</taxon>
        <taxon>Pseudomonas</taxon>
    </lineage>
</organism>
<keyword evidence="5 7" id="KW-0131">Cell cycle</keyword>
<dbReference type="InterPro" id="IPR036565">
    <property type="entry name" value="Mur-like_cat_sf"/>
</dbReference>
<keyword evidence="7" id="KW-0067">ATP-binding</keyword>
<evidence type="ECO:0000259" key="9">
    <source>
        <dbReference type="Pfam" id="PF01225"/>
    </source>
</evidence>
<feature type="binding site" evidence="7">
    <location>
        <position position="26"/>
    </location>
    <ligand>
        <name>UDP-N-acetyl-alpha-D-muramoyl-L-alanyl-D-glutamate</name>
        <dbReference type="ChEBI" id="CHEBI:83900"/>
    </ligand>
</feature>
<dbReference type="InterPro" id="IPR013221">
    <property type="entry name" value="Mur_ligase_cen"/>
</dbReference>
<reference evidence="12 13" key="1">
    <citation type="submission" date="2017-02" db="EMBL/GenBank/DDBJ databases">
        <authorList>
            <person name="Guo L."/>
        </authorList>
    </citation>
    <scope>NUCLEOTIDE SEQUENCE [LARGE SCALE GENOMIC DNA]</scope>
    <source>
        <strain evidence="12 13">PRS09-11288</strain>
    </source>
</reference>
<dbReference type="EC" id="6.3.2.13" evidence="7"/>
<dbReference type="Gene3D" id="3.40.1390.10">
    <property type="entry name" value="MurE/MurF, N-terminal domain"/>
    <property type="match status" value="1"/>
</dbReference>
<dbReference type="InterPro" id="IPR004101">
    <property type="entry name" value="Mur_ligase_C"/>
</dbReference>
<evidence type="ECO:0000256" key="4">
    <source>
        <dbReference type="ARBA" id="ARBA00022984"/>
    </source>
</evidence>
<dbReference type="InterPro" id="IPR000713">
    <property type="entry name" value="Mur_ligase_N"/>
</dbReference>
<keyword evidence="6 7" id="KW-0961">Cell wall biogenesis/degradation</keyword>
<dbReference type="InterPro" id="IPR036615">
    <property type="entry name" value="Mur_ligase_C_dom_sf"/>
</dbReference>
<keyword evidence="7" id="KW-0963">Cytoplasm</keyword>
<comment type="pathway">
    <text evidence="7 8">Cell wall biogenesis; peptidoglycan biosynthesis.</text>
</comment>
<dbReference type="PANTHER" id="PTHR23135">
    <property type="entry name" value="MUR LIGASE FAMILY MEMBER"/>
    <property type="match status" value="1"/>
</dbReference>
<dbReference type="Pfam" id="PF02875">
    <property type="entry name" value="Mur_ligase_C"/>
    <property type="match status" value="1"/>
</dbReference>
<keyword evidence="2 7" id="KW-0132">Cell division</keyword>
<evidence type="ECO:0000313" key="13">
    <source>
        <dbReference type="Proteomes" id="UP000191010"/>
    </source>
</evidence>
<comment type="subcellular location">
    <subcellularLocation>
        <location evidence="7 8">Cytoplasm</location>
    </subcellularLocation>
</comment>
<accession>A0ABM6IZI6</accession>
<protein>
    <recommendedName>
        <fullName evidence="7">UDP-N-acetylmuramoyl-L-alanyl-D-glutamate--2,6-diaminopimelate ligase</fullName>
        <ecNumber evidence="7">6.3.2.13</ecNumber>
    </recommendedName>
    <alternativeName>
        <fullName evidence="7">Meso-A2pm-adding enzyme</fullName>
    </alternativeName>
    <alternativeName>
        <fullName evidence="7">Meso-diaminopimelate-adding enzyme</fullName>
    </alternativeName>
    <alternativeName>
        <fullName evidence="7">UDP-MurNAc-L-Ala-D-Glu:meso-diaminopimelate ligase</fullName>
    </alternativeName>
    <alternativeName>
        <fullName evidence="7">UDP-MurNAc-tripeptide synthetase</fullName>
    </alternativeName>
    <alternativeName>
        <fullName evidence="7">UDP-N-acetylmuramyl-tripeptide synthetase</fullName>
    </alternativeName>
</protein>
<evidence type="ECO:0000256" key="1">
    <source>
        <dbReference type="ARBA" id="ARBA00005898"/>
    </source>
</evidence>
<comment type="function">
    <text evidence="7">Catalyzes the addition of meso-diaminopimelic acid to the nucleotide precursor UDP-N-acetylmuramoyl-L-alanyl-D-glutamate (UMAG) in the biosynthesis of bacterial cell-wall peptidoglycan.</text>
</comment>
<dbReference type="PANTHER" id="PTHR23135:SF4">
    <property type="entry name" value="UDP-N-ACETYLMURAMOYL-L-ALANYL-D-GLUTAMATE--2,6-DIAMINOPIMELATE LIGASE MURE HOMOLOG, CHLOROPLASTIC"/>
    <property type="match status" value="1"/>
</dbReference>
<dbReference type="SUPFAM" id="SSF53623">
    <property type="entry name" value="MurD-like peptide ligases, catalytic domain"/>
    <property type="match status" value="1"/>
</dbReference>
<dbReference type="Proteomes" id="UP000191010">
    <property type="component" value="Chromosome"/>
</dbReference>
<dbReference type="Gene3D" id="3.40.1190.10">
    <property type="entry name" value="Mur-like, catalytic domain"/>
    <property type="match status" value="1"/>
</dbReference>
<feature type="binding site" evidence="7">
    <location>
        <position position="462"/>
    </location>
    <ligand>
        <name>meso-2,6-diaminopimelate</name>
        <dbReference type="ChEBI" id="CHEBI:57791"/>
    </ligand>
</feature>
<dbReference type="InterPro" id="IPR005761">
    <property type="entry name" value="UDP-N-AcMur-Glu-dNH2Pim_ligase"/>
</dbReference>
<comment type="catalytic activity">
    <reaction evidence="7">
        <text>UDP-N-acetyl-alpha-D-muramoyl-L-alanyl-D-glutamate + meso-2,6-diaminopimelate + ATP = UDP-N-acetyl-alpha-D-muramoyl-L-alanyl-gamma-D-glutamyl-meso-2,6-diaminopimelate + ADP + phosphate + H(+)</text>
        <dbReference type="Rhea" id="RHEA:23676"/>
        <dbReference type="ChEBI" id="CHEBI:15378"/>
        <dbReference type="ChEBI" id="CHEBI:30616"/>
        <dbReference type="ChEBI" id="CHEBI:43474"/>
        <dbReference type="ChEBI" id="CHEBI:57791"/>
        <dbReference type="ChEBI" id="CHEBI:83900"/>
        <dbReference type="ChEBI" id="CHEBI:83905"/>
        <dbReference type="ChEBI" id="CHEBI:456216"/>
        <dbReference type="EC" id="6.3.2.13"/>
    </reaction>
</comment>
<evidence type="ECO:0000256" key="8">
    <source>
        <dbReference type="RuleBase" id="RU004135"/>
    </source>
</evidence>
<feature type="binding site" evidence="7">
    <location>
        <begin position="109"/>
        <end position="115"/>
    </location>
    <ligand>
        <name>ATP</name>
        <dbReference type="ChEBI" id="CHEBI:30616"/>
    </ligand>
</feature>
<feature type="binding site" evidence="7">
    <location>
        <begin position="151"/>
        <end position="152"/>
    </location>
    <ligand>
        <name>UDP-N-acetyl-alpha-D-muramoyl-L-alanyl-D-glutamate</name>
        <dbReference type="ChEBI" id="CHEBI:83900"/>
    </ligand>
</feature>
<comment type="PTM">
    <text evidence="7">Carboxylation is probably crucial for Mg(2+) binding and, consequently, for the gamma-phosphate positioning of ATP.</text>
</comment>
<dbReference type="SUPFAM" id="SSF63418">
    <property type="entry name" value="MurE/MurF N-terminal domain"/>
    <property type="match status" value="1"/>
</dbReference>
<dbReference type="Pfam" id="PF08245">
    <property type="entry name" value="Mur_ligase_M"/>
    <property type="match status" value="1"/>
</dbReference>
<evidence type="ECO:0000259" key="11">
    <source>
        <dbReference type="Pfam" id="PF08245"/>
    </source>
</evidence>